<sequence>MRIAYRLAHAIDFLVRKVPGGIAALQGKMHRPTDEEIRKALESECEIGDLVHVSRSLDVDALHRKAARFLSFEADLNAVPWAVIVSIVQGMMNDESGGMAQDMKIYFEHAAKIYATGWIGRSGSVSILDSMVKKYGVSKQTITRRAAKMPEVIARLALSGIYCETGRV</sequence>
<gene>
    <name evidence="1" type="ORF">FYJ74_04205</name>
</gene>
<proteinExistence type="predicted"/>
<organism evidence="1 2">
    <name type="scientific">Pyramidobacter porci</name>
    <dbReference type="NCBI Taxonomy" id="2605789"/>
    <lineage>
        <taxon>Bacteria</taxon>
        <taxon>Thermotogati</taxon>
        <taxon>Synergistota</taxon>
        <taxon>Synergistia</taxon>
        <taxon>Synergistales</taxon>
        <taxon>Dethiosulfovibrionaceae</taxon>
        <taxon>Pyramidobacter</taxon>
    </lineage>
</organism>
<comment type="caution">
    <text evidence="1">The sequence shown here is derived from an EMBL/GenBank/DDBJ whole genome shotgun (WGS) entry which is preliminary data.</text>
</comment>
<keyword evidence="2" id="KW-1185">Reference proteome</keyword>
<accession>A0A6L5YCG9</accession>
<evidence type="ECO:0000313" key="1">
    <source>
        <dbReference type="EMBL" id="MST55242.1"/>
    </source>
</evidence>
<reference evidence="1 2" key="1">
    <citation type="submission" date="2019-08" db="EMBL/GenBank/DDBJ databases">
        <title>In-depth cultivation of the pig gut microbiome towards novel bacterial diversity and tailored functional studies.</title>
        <authorList>
            <person name="Wylensek D."/>
            <person name="Hitch T.C.A."/>
            <person name="Clavel T."/>
        </authorList>
    </citation>
    <scope>NUCLEOTIDE SEQUENCE [LARGE SCALE GENOMIC DNA]</scope>
    <source>
        <strain evidence="1 2">SM-530-WT-4B</strain>
    </source>
</reference>
<dbReference type="Proteomes" id="UP000473699">
    <property type="component" value="Unassembled WGS sequence"/>
</dbReference>
<dbReference type="AlphaFoldDB" id="A0A6L5YCG9"/>
<name>A0A6L5YCG9_9BACT</name>
<evidence type="ECO:0000313" key="2">
    <source>
        <dbReference type="Proteomes" id="UP000473699"/>
    </source>
</evidence>
<dbReference type="EMBL" id="VUNH01000003">
    <property type="protein sequence ID" value="MST55242.1"/>
    <property type="molecule type" value="Genomic_DNA"/>
</dbReference>
<dbReference type="RefSeq" id="WP_154528338.1">
    <property type="nucleotide sequence ID" value="NZ_VUNH01000003.1"/>
</dbReference>
<protein>
    <submittedName>
        <fullName evidence="1">Uncharacterized protein</fullName>
    </submittedName>
</protein>